<organism evidence="2 3">
    <name type="scientific">Mizuhopecten yessoensis</name>
    <name type="common">Japanese scallop</name>
    <name type="synonym">Patinopecten yessoensis</name>
    <dbReference type="NCBI Taxonomy" id="6573"/>
    <lineage>
        <taxon>Eukaryota</taxon>
        <taxon>Metazoa</taxon>
        <taxon>Spiralia</taxon>
        <taxon>Lophotrochozoa</taxon>
        <taxon>Mollusca</taxon>
        <taxon>Bivalvia</taxon>
        <taxon>Autobranchia</taxon>
        <taxon>Pteriomorphia</taxon>
        <taxon>Pectinida</taxon>
        <taxon>Pectinoidea</taxon>
        <taxon>Pectinidae</taxon>
        <taxon>Mizuhopecten</taxon>
    </lineage>
</organism>
<gene>
    <name evidence="2" type="ORF">KP79_PYT03631</name>
</gene>
<dbReference type="GO" id="GO:0005737">
    <property type="term" value="C:cytoplasm"/>
    <property type="evidence" value="ECO:0007669"/>
    <property type="project" value="TreeGrafter"/>
</dbReference>
<dbReference type="InterPro" id="IPR009772">
    <property type="entry name" value="CDC123"/>
</dbReference>
<dbReference type="AlphaFoldDB" id="A0A210Q9A8"/>
<accession>A0A210Q9A8</accession>
<evidence type="ECO:0000256" key="1">
    <source>
        <dbReference type="ARBA" id="ARBA00011047"/>
    </source>
</evidence>
<dbReference type="GO" id="GO:0051301">
    <property type="term" value="P:cell division"/>
    <property type="evidence" value="ECO:0007669"/>
    <property type="project" value="UniProtKB-KW"/>
</dbReference>
<proteinExistence type="inferred from homology"/>
<evidence type="ECO:0000313" key="2">
    <source>
        <dbReference type="EMBL" id="OWF45332.1"/>
    </source>
</evidence>
<keyword evidence="3" id="KW-1185">Reference proteome</keyword>
<dbReference type="EMBL" id="NEDP02004519">
    <property type="protein sequence ID" value="OWF45332.1"/>
    <property type="molecule type" value="Genomic_DNA"/>
</dbReference>
<evidence type="ECO:0000313" key="3">
    <source>
        <dbReference type="Proteomes" id="UP000242188"/>
    </source>
</evidence>
<keyword evidence="2" id="KW-0131">Cell cycle</keyword>
<keyword evidence="2" id="KW-0132">Cell division</keyword>
<dbReference type="PANTHER" id="PTHR15323">
    <property type="entry name" value="D123 PROTEIN"/>
    <property type="match status" value="1"/>
</dbReference>
<comment type="similarity">
    <text evidence="1">Belongs to the CDC123 family.</text>
</comment>
<comment type="caution">
    <text evidence="2">The sequence shown here is derived from an EMBL/GenBank/DDBJ whole genome shotgun (WGS) entry which is preliminary data.</text>
</comment>
<protein>
    <submittedName>
        <fullName evidence="2">Cell division cycle protein 123</fullName>
    </submittedName>
</protein>
<sequence>MTESLADQLKKVKLKKSAEPMKDFSNPKTMGFTSAKEIREYEDKVLDVNTERWIQLLSDVTFPTVTCPFTLDDAKLFIECYKRIFDNKDAETAMAIDWKASLVSVEREHVANLTERLDSAMSVFTKDDGCAFVKLSSRSAKDAPMLQSRLKDMYRQALGKFNETEQKQENTKIICLLQAAFDAMRVTCAADVIDMFVRSERVYQDLLLAAINRPEVYDEHFVIRKFIPIDVDMEFRGFVYQGQLTALSQYNYMVYSERLVAKKDSIANRIQDFFKISVQPKLPSANFPQDFIIDFAVCDVEAEDNLWKLWVIELNPFLSSTDGAMFSWEHERHLLTENDGFHFRVVPRPKPGSLTMLPSSVRAILKDTMS</sequence>
<reference evidence="2 3" key="1">
    <citation type="journal article" date="2017" name="Nat. Ecol. Evol.">
        <title>Scallop genome provides insights into evolution of bilaterian karyotype and development.</title>
        <authorList>
            <person name="Wang S."/>
            <person name="Zhang J."/>
            <person name="Jiao W."/>
            <person name="Li J."/>
            <person name="Xun X."/>
            <person name="Sun Y."/>
            <person name="Guo X."/>
            <person name="Huan P."/>
            <person name="Dong B."/>
            <person name="Zhang L."/>
            <person name="Hu X."/>
            <person name="Sun X."/>
            <person name="Wang J."/>
            <person name="Zhao C."/>
            <person name="Wang Y."/>
            <person name="Wang D."/>
            <person name="Huang X."/>
            <person name="Wang R."/>
            <person name="Lv J."/>
            <person name="Li Y."/>
            <person name="Zhang Z."/>
            <person name="Liu B."/>
            <person name="Lu W."/>
            <person name="Hui Y."/>
            <person name="Liang J."/>
            <person name="Zhou Z."/>
            <person name="Hou R."/>
            <person name="Li X."/>
            <person name="Liu Y."/>
            <person name="Li H."/>
            <person name="Ning X."/>
            <person name="Lin Y."/>
            <person name="Zhao L."/>
            <person name="Xing Q."/>
            <person name="Dou J."/>
            <person name="Li Y."/>
            <person name="Mao J."/>
            <person name="Guo H."/>
            <person name="Dou H."/>
            <person name="Li T."/>
            <person name="Mu C."/>
            <person name="Jiang W."/>
            <person name="Fu Q."/>
            <person name="Fu X."/>
            <person name="Miao Y."/>
            <person name="Liu J."/>
            <person name="Yu Q."/>
            <person name="Li R."/>
            <person name="Liao H."/>
            <person name="Li X."/>
            <person name="Kong Y."/>
            <person name="Jiang Z."/>
            <person name="Chourrout D."/>
            <person name="Li R."/>
            <person name="Bao Z."/>
        </authorList>
    </citation>
    <scope>NUCLEOTIDE SEQUENCE [LARGE SCALE GENOMIC DNA]</scope>
    <source>
        <strain evidence="2 3">PY_sf001</strain>
    </source>
</reference>
<name>A0A210Q9A8_MIZYE</name>
<dbReference type="OrthoDB" id="360540at2759"/>
<dbReference type="Pfam" id="PF07065">
    <property type="entry name" value="D123"/>
    <property type="match status" value="1"/>
</dbReference>
<dbReference type="STRING" id="6573.A0A210Q9A8"/>
<dbReference type="PANTHER" id="PTHR15323:SF6">
    <property type="entry name" value="CELL DIVISION CYCLE PROTEIN 123 HOMOLOG"/>
    <property type="match status" value="1"/>
</dbReference>
<dbReference type="Proteomes" id="UP000242188">
    <property type="component" value="Unassembled WGS sequence"/>
</dbReference>